<protein>
    <recommendedName>
        <fullName evidence="4">ABC-2 family transporter protein</fullName>
    </recommendedName>
</protein>
<keyword evidence="1" id="KW-0472">Membrane</keyword>
<dbReference type="OrthoDB" id="5946463at2"/>
<feature type="transmembrane region" description="Helical" evidence="1">
    <location>
        <begin position="184"/>
        <end position="206"/>
    </location>
</feature>
<evidence type="ECO:0000313" key="3">
    <source>
        <dbReference type="Proteomes" id="UP000198984"/>
    </source>
</evidence>
<evidence type="ECO:0000256" key="1">
    <source>
        <dbReference type="SAM" id="Phobius"/>
    </source>
</evidence>
<dbReference type="STRING" id="573321.SAMN04488505_1109"/>
<gene>
    <name evidence="2" type="ORF">SAMN04488505_1109</name>
</gene>
<proteinExistence type="predicted"/>
<dbReference type="EMBL" id="FOBB01000010">
    <property type="protein sequence ID" value="SEN38043.1"/>
    <property type="molecule type" value="Genomic_DNA"/>
</dbReference>
<dbReference type="Pfam" id="PF12730">
    <property type="entry name" value="ABC2_membrane_4"/>
    <property type="match status" value="1"/>
</dbReference>
<dbReference type="AlphaFoldDB" id="A0A1H8G206"/>
<accession>A0A1H8G206</accession>
<dbReference type="CDD" id="cd21809">
    <property type="entry name" value="ABC-2_lan_permease-like"/>
    <property type="match status" value="1"/>
</dbReference>
<evidence type="ECO:0000313" key="2">
    <source>
        <dbReference type="EMBL" id="SEN38043.1"/>
    </source>
</evidence>
<keyword evidence="1" id="KW-1133">Transmembrane helix</keyword>
<evidence type="ECO:0008006" key="4">
    <source>
        <dbReference type="Google" id="ProtNLM"/>
    </source>
</evidence>
<sequence>MQLSFFYSFKSEWLKTRHSLASWLTISGAFFIPAIVLFQRLVYAADSAAVNASPQVWEHLYKDNWQYMAVLLLPMGVILVSSLITQLEVKNNAWKLVHSTPQKLHTIFSAKLAVILVMLLQFFLLFNIGIYLTGVVPALFNRQIPFPRTAFPVAAYLRGSGHFLIACLPIVALQYLLSLQFRNFLVPVGVGLALLTASIIAAKWKYGYIIPYIYGTLKFIGKQPAAALYTLPLSYFCGFTIASWLLYYYKKQKA</sequence>
<feature type="transmembrane region" description="Helical" evidence="1">
    <location>
        <begin position="226"/>
        <end position="249"/>
    </location>
</feature>
<dbReference type="RefSeq" id="WP_162277684.1">
    <property type="nucleotide sequence ID" value="NZ_FOBB01000010.1"/>
</dbReference>
<organism evidence="2 3">
    <name type="scientific">Chitinophaga rupis</name>
    <dbReference type="NCBI Taxonomy" id="573321"/>
    <lineage>
        <taxon>Bacteria</taxon>
        <taxon>Pseudomonadati</taxon>
        <taxon>Bacteroidota</taxon>
        <taxon>Chitinophagia</taxon>
        <taxon>Chitinophagales</taxon>
        <taxon>Chitinophagaceae</taxon>
        <taxon>Chitinophaga</taxon>
    </lineage>
</organism>
<feature type="transmembrane region" description="Helical" evidence="1">
    <location>
        <begin position="65"/>
        <end position="87"/>
    </location>
</feature>
<reference evidence="2 3" key="1">
    <citation type="submission" date="2016-10" db="EMBL/GenBank/DDBJ databases">
        <authorList>
            <person name="de Groot N.N."/>
        </authorList>
    </citation>
    <scope>NUCLEOTIDE SEQUENCE [LARGE SCALE GENOMIC DNA]</scope>
    <source>
        <strain evidence="2 3">DSM 21039</strain>
    </source>
</reference>
<feature type="transmembrane region" description="Helical" evidence="1">
    <location>
        <begin position="153"/>
        <end position="177"/>
    </location>
</feature>
<name>A0A1H8G206_9BACT</name>
<feature type="transmembrane region" description="Helical" evidence="1">
    <location>
        <begin position="108"/>
        <end position="133"/>
    </location>
</feature>
<keyword evidence="1" id="KW-0812">Transmembrane</keyword>
<feature type="transmembrane region" description="Helical" evidence="1">
    <location>
        <begin position="20"/>
        <end position="45"/>
    </location>
</feature>
<dbReference type="Proteomes" id="UP000198984">
    <property type="component" value="Unassembled WGS sequence"/>
</dbReference>
<keyword evidence="3" id="KW-1185">Reference proteome</keyword>